<organism evidence="2 3">
    <name type="scientific">Crotalaria pallida</name>
    <name type="common">Smooth rattlebox</name>
    <name type="synonym">Crotalaria striata</name>
    <dbReference type="NCBI Taxonomy" id="3830"/>
    <lineage>
        <taxon>Eukaryota</taxon>
        <taxon>Viridiplantae</taxon>
        <taxon>Streptophyta</taxon>
        <taxon>Embryophyta</taxon>
        <taxon>Tracheophyta</taxon>
        <taxon>Spermatophyta</taxon>
        <taxon>Magnoliopsida</taxon>
        <taxon>eudicotyledons</taxon>
        <taxon>Gunneridae</taxon>
        <taxon>Pentapetalae</taxon>
        <taxon>rosids</taxon>
        <taxon>fabids</taxon>
        <taxon>Fabales</taxon>
        <taxon>Fabaceae</taxon>
        <taxon>Papilionoideae</taxon>
        <taxon>50 kb inversion clade</taxon>
        <taxon>genistoids sensu lato</taxon>
        <taxon>core genistoids</taxon>
        <taxon>Crotalarieae</taxon>
        <taxon>Crotalaria</taxon>
    </lineage>
</organism>
<dbReference type="Proteomes" id="UP001372338">
    <property type="component" value="Unassembled WGS sequence"/>
</dbReference>
<evidence type="ECO:0000256" key="1">
    <source>
        <dbReference type="SAM" id="MobiDB-lite"/>
    </source>
</evidence>
<sequence>MKPSSLEFTPSTLPLQRPLSPTIPPPPLTLSPSTPPLDPPLHRPLSTPFFDPPPPGHHDLLIMPLIGKGEGIFGFSLYVFCFPFNFSFVPCFP</sequence>
<accession>A0AAN9J299</accession>
<protein>
    <submittedName>
        <fullName evidence="2">Uncharacterized protein</fullName>
    </submittedName>
</protein>
<reference evidence="2 3" key="1">
    <citation type="submission" date="2024-01" db="EMBL/GenBank/DDBJ databases">
        <title>The genomes of 5 underutilized Papilionoideae crops provide insights into root nodulation and disease resistanc.</title>
        <authorList>
            <person name="Yuan L."/>
        </authorList>
    </citation>
    <scope>NUCLEOTIDE SEQUENCE [LARGE SCALE GENOMIC DNA]</scope>
    <source>
        <strain evidence="2">ZHUSHIDOU_FW_LH</strain>
        <tissue evidence="2">Leaf</tissue>
    </source>
</reference>
<proteinExistence type="predicted"/>
<comment type="caution">
    <text evidence="2">The sequence shown here is derived from an EMBL/GenBank/DDBJ whole genome shotgun (WGS) entry which is preliminary data.</text>
</comment>
<keyword evidence="3" id="KW-1185">Reference proteome</keyword>
<evidence type="ECO:0000313" key="2">
    <source>
        <dbReference type="EMBL" id="KAK7290321.1"/>
    </source>
</evidence>
<name>A0AAN9J299_CROPI</name>
<feature type="region of interest" description="Disordered" evidence="1">
    <location>
        <begin position="1"/>
        <end position="52"/>
    </location>
</feature>
<dbReference type="EMBL" id="JAYWIO010000001">
    <property type="protein sequence ID" value="KAK7290321.1"/>
    <property type="molecule type" value="Genomic_DNA"/>
</dbReference>
<gene>
    <name evidence="2" type="ORF">RIF29_04648</name>
</gene>
<dbReference type="AlphaFoldDB" id="A0AAN9J299"/>
<evidence type="ECO:0000313" key="3">
    <source>
        <dbReference type="Proteomes" id="UP001372338"/>
    </source>
</evidence>
<feature type="compositionally biased region" description="Pro residues" evidence="1">
    <location>
        <begin position="21"/>
        <end position="39"/>
    </location>
</feature>
<feature type="compositionally biased region" description="Polar residues" evidence="1">
    <location>
        <begin position="1"/>
        <end position="13"/>
    </location>
</feature>